<gene>
    <name evidence="19" type="primary">epsE</name>
    <name evidence="19" type="ORF">CEJ45_02765</name>
</gene>
<evidence type="ECO:0000256" key="15">
    <source>
        <dbReference type="SAM" id="SignalP"/>
    </source>
</evidence>
<dbReference type="InterPro" id="IPR003715">
    <property type="entry name" value="Poly_export_N"/>
</dbReference>
<keyword evidence="11" id="KW-0472">Membrane</keyword>
<evidence type="ECO:0000259" key="17">
    <source>
        <dbReference type="Pfam" id="PF10531"/>
    </source>
</evidence>
<dbReference type="Pfam" id="PF10531">
    <property type="entry name" value="SLBB"/>
    <property type="match status" value="1"/>
</dbReference>
<dbReference type="GO" id="GO:0046930">
    <property type="term" value="C:pore complex"/>
    <property type="evidence" value="ECO:0007669"/>
    <property type="project" value="UniProtKB-KW"/>
</dbReference>
<dbReference type="InterPro" id="IPR049712">
    <property type="entry name" value="Poly_export"/>
</dbReference>
<dbReference type="InterPro" id="IPR019554">
    <property type="entry name" value="Soluble_ligand-bd"/>
</dbReference>
<keyword evidence="10" id="KW-0626">Porin</keyword>
<keyword evidence="9" id="KW-0406">Ion transport</keyword>
<feature type="chain" id="PRO_5012714090" evidence="15">
    <location>
        <begin position="22"/>
        <end position="261"/>
    </location>
</feature>
<evidence type="ECO:0000256" key="4">
    <source>
        <dbReference type="ARBA" id="ARBA00022452"/>
    </source>
</evidence>
<evidence type="ECO:0000259" key="18">
    <source>
        <dbReference type="Pfam" id="PF22461"/>
    </source>
</evidence>
<accession>A0A225SYL3</accession>
<evidence type="ECO:0000256" key="12">
    <source>
        <dbReference type="ARBA" id="ARBA00023139"/>
    </source>
</evidence>
<dbReference type="GO" id="GO:0015159">
    <property type="term" value="F:polysaccharide transmembrane transporter activity"/>
    <property type="evidence" value="ECO:0007669"/>
    <property type="project" value="InterPro"/>
</dbReference>
<dbReference type="EMBL" id="NJGV01000002">
    <property type="protein sequence ID" value="OWY36150.1"/>
    <property type="molecule type" value="Genomic_DNA"/>
</dbReference>
<keyword evidence="8" id="KW-0625">Polysaccharide transport</keyword>
<keyword evidence="4" id="KW-1134">Transmembrane beta strand</keyword>
<keyword evidence="20" id="KW-1185">Reference proteome</keyword>
<evidence type="ECO:0000256" key="1">
    <source>
        <dbReference type="ARBA" id="ARBA00004571"/>
    </source>
</evidence>
<comment type="subcellular location">
    <subcellularLocation>
        <location evidence="1">Cell outer membrane</location>
        <topology evidence="1">Multi-pass membrane protein</topology>
    </subcellularLocation>
</comment>
<dbReference type="GO" id="GO:0009279">
    <property type="term" value="C:cell outer membrane"/>
    <property type="evidence" value="ECO:0007669"/>
    <property type="project" value="UniProtKB-SubCell"/>
</dbReference>
<evidence type="ECO:0000256" key="14">
    <source>
        <dbReference type="ARBA" id="ARBA00023288"/>
    </source>
</evidence>
<keyword evidence="6" id="KW-0812">Transmembrane</keyword>
<keyword evidence="12" id="KW-0564">Palmitate</keyword>
<proteinExistence type="inferred from homology"/>
<dbReference type="Proteomes" id="UP000214747">
    <property type="component" value="Unassembled WGS sequence"/>
</dbReference>
<feature type="signal peptide" evidence="15">
    <location>
        <begin position="1"/>
        <end position="21"/>
    </location>
</feature>
<sequence length="261" mass="28720">MKKCLVCLGMLMMLLTGWANAGDVPVGPGDVLRVTIYGDTNQPTETRVTESGNITVPFLGEVRVIGLSSTEAEQKIARQLRDKGYMKDPQVNVLVTNMVSQQVAVLGQVAKPGRYVLDGPRTVTDMVANAGGVTPDGGDIVTLVRTRDGVTTRQQINLWELSMGGDPSKNVVLERDDVLMVDRAQKFFIYGEVQRPGMYRLEHGMTVLQALSTGGGLTQRGTERGLKIKRRGEDGKMTEFKVTDETLLQPDDIVYVRESWF</sequence>
<feature type="domain" description="Polysaccharide export protein N-terminal" evidence="16">
    <location>
        <begin position="22"/>
        <end position="95"/>
    </location>
</feature>
<keyword evidence="14" id="KW-0449">Lipoprotein</keyword>
<evidence type="ECO:0000256" key="6">
    <source>
        <dbReference type="ARBA" id="ARBA00022692"/>
    </source>
</evidence>
<keyword evidence="7 15" id="KW-0732">Signal</keyword>
<dbReference type="GO" id="GO:0006811">
    <property type="term" value="P:monoatomic ion transport"/>
    <property type="evidence" value="ECO:0007669"/>
    <property type="project" value="UniProtKB-KW"/>
</dbReference>
<keyword evidence="3" id="KW-0813">Transport</keyword>
<name>A0A225SYL3_9BURK</name>
<dbReference type="InterPro" id="IPR017478">
    <property type="entry name" value="Polysacc_export_EpsE"/>
</dbReference>
<protein>
    <submittedName>
        <fullName evidence="19">Polysaccharide export protein EpsE</fullName>
    </submittedName>
</protein>
<dbReference type="NCBIfam" id="TIGR03028">
    <property type="entry name" value="EpsE"/>
    <property type="match status" value="1"/>
</dbReference>
<organism evidence="19 20">
    <name type="scientific">Herbaspirillum aquaticum</name>
    <dbReference type="NCBI Taxonomy" id="568783"/>
    <lineage>
        <taxon>Bacteria</taxon>
        <taxon>Pseudomonadati</taxon>
        <taxon>Pseudomonadota</taxon>
        <taxon>Betaproteobacteria</taxon>
        <taxon>Burkholderiales</taxon>
        <taxon>Oxalobacteraceae</taxon>
        <taxon>Herbaspirillum</taxon>
    </lineage>
</organism>
<evidence type="ECO:0000256" key="13">
    <source>
        <dbReference type="ARBA" id="ARBA00023237"/>
    </source>
</evidence>
<dbReference type="AlphaFoldDB" id="A0A225SYL3"/>
<dbReference type="Pfam" id="PF22461">
    <property type="entry name" value="SLBB_2"/>
    <property type="match status" value="1"/>
</dbReference>
<comment type="similarity">
    <text evidence="2">Belongs to the BexD/CtrA/VexA family.</text>
</comment>
<evidence type="ECO:0000256" key="2">
    <source>
        <dbReference type="ARBA" id="ARBA00009450"/>
    </source>
</evidence>
<feature type="domain" description="Soluble ligand binding" evidence="17">
    <location>
        <begin position="187"/>
        <end position="240"/>
    </location>
</feature>
<evidence type="ECO:0000256" key="7">
    <source>
        <dbReference type="ARBA" id="ARBA00022729"/>
    </source>
</evidence>
<evidence type="ECO:0000256" key="9">
    <source>
        <dbReference type="ARBA" id="ARBA00023065"/>
    </source>
</evidence>
<evidence type="ECO:0000313" key="20">
    <source>
        <dbReference type="Proteomes" id="UP000214747"/>
    </source>
</evidence>
<feature type="domain" description="SLBB" evidence="18">
    <location>
        <begin position="101"/>
        <end position="181"/>
    </location>
</feature>
<keyword evidence="13" id="KW-0998">Cell outer membrane</keyword>
<evidence type="ECO:0000256" key="11">
    <source>
        <dbReference type="ARBA" id="ARBA00023136"/>
    </source>
</evidence>
<evidence type="ECO:0000256" key="3">
    <source>
        <dbReference type="ARBA" id="ARBA00022448"/>
    </source>
</evidence>
<dbReference type="Gene3D" id="3.30.1950.10">
    <property type="entry name" value="wza like domain"/>
    <property type="match status" value="1"/>
</dbReference>
<dbReference type="Gene3D" id="3.10.560.10">
    <property type="entry name" value="Outer membrane lipoprotein wza domain like"/>
    <property type="match status" value="2"/>
</dbReference>
<comment type="caution">
    <text evidence="19">The sequence shown here is derived from an EMBL/GenBank/DDBJ whole genome shotgun (WGS) entry which is preliminary data.</text>
</comment>
<keyword evidence="5" id="KW-0762">Sugar transport</keyword>
<evidence type="ECO:0000256" key="8">
    <source>
        <dbReference type="ARBA" id="ARBA00023047"/>
    </source>
</evidence>
<dbReference type="PANTHER" id="PTHR33619">
    <property type="entry name" value="POLYSACCHARIDE EXPORT PROTEIN GFCE-RELATED"/>
    <property type="match status" value="1"/>
</dbReference>
<dbReference type="GO" id="GO:0015288">
    <property type="term" value="F:porin activity"/>
    <property type="evidence" value="ECO:0007669"/>
    <property type="project" value="UniProtKB-KW"/>
</dbReference>
<evidence type="ECO:0000259" key="16">
    <source>
        <dbReference type="Pfam" id="PF02563"/>
    </source>
</evidence>
<evidence type="ECO:0000256" key="10">
    <source>
        <dbReference type="ARBA" id="ARBA00023114"/>
    </source>
</evidence>
<dbReference type="InterPro" id="IPR054765">
    <property type="entry name" value="SLBB_dom"/>
</dbReference>
<dbReference type="Pfam" id="PF02563">
    <property type="entry name" value="Poly_export"/>
    <property type="match status" value="1"/>
</dbReference>
<evidence type="ECO:0000256" key="5">
    <source>
        <dbReference type="ARBA" id="ARBA00022597"/>
    </source>
</evidence>
<dbReference type="PANTHER" id="PTHR33619:SF3">
    <property type="entry name" value="POLYSACCHARIDE EXPORT PROTEIN GFCE-RELATED"/>
    <property type="match status" value="1"/>
</dbReference>
<reference evidence="19 20" key="1">
    <citation type="journal article" date="2010" name="Int. J. Syst. Evol. Microbiol.">
        <title>Reclassification of Herbaspirillum putei as a later heterotypic synonym of Herbaspirillum huttiense, with the description of H. huttiense subsp. huttiense subsp. nov. and H. huttiense subsp. putei subsp. nov., comb. nov., and description of Herbaspirillum aquaticum sp. nov.</title>
        <authorList>
            <person name="Dobritsa A.P."/>
            <person name="Reddy M.C."/>
            <person name="Samadpour M."/>
        </authorList>
    </citation>
    <scope>NUCLEOTIDE SEQUENCE [LARGE SCALE GENOMIC DNA]</scope>
    <source>
        <strain evidence="19 20">IEH 4430</strain>
    </source>
</reference>
<evidence type="ECO:0000313" key="19">
    <source>
        <dbReference type="EMBL" id="OWY36150.1"/>
    </source>
</evidence>